<dbReference type="PROSITE" id="PS51098">
    <property type="entry name" value="PTS_EIIB_TYPE_1"/>
    <property type="match status" value="1"/>
</dbReference>
<evidence type="ECO:0000256" key="6">
    <source>
        <dbReference type="ARBA" id="ARBA00022683"/>
    </source>
</evidence>
<comment type="subcellular location">
    <subcellularLocation>
        <location evidence="1">Cell membrane</location>
        <topology evidence="1">Multi-pass membrane protein</topology>
    </subcellularLocation>
</comment>
<dbReference type="NCBIfam" id="TIGR00826">
    <property type="entry name" value="EIIB_glc"/>
    <property type="match status" value="1"/>
</dbReference>
<dbReference type="PROSITE" id="PS01035">
    <property type="entry name" value="PTS_EIIB_TYPE_1_CYS"/>
    <property type="match status" value="1"/>
</dbReference>
<evidence type="ECO:0000256" key="3">
    <source>
        <dbReference type="ARBA" id="ARBA00022475"/>
    </source>
</evidence>
<feature type="transmembrane region" description="Helical" evidence="12">
    <location>
        <begin position="12"/>
        <end position="35"/>
    </location>
</feature>
<proteinExistence type="predicted"/>
<feature type="transmembrane region" description="Helical" evidence="12">
    <location>
        <begin position="135"/>
        <end position="158"/>
    </location>
</feature>
<evidence type="ECO:0000256" key="4">
    <source>
        <dbReference type="ARBA" id="ARBA00022597"/>
    </source>
</evidence>
<keyword evidence="7 12" id="KW-0812">Transmembrane</keyword>
<dbReference type="InterPro" id="IPR018113">
    <property type="entry name" value="PTrfase_EIIB_Cys"/>
</dbReference>
<dbReference type="Pfam" id="PF02378">
    <property type="entry name" value="PTS_EIIC"/>
    <property type="match status" value="1"/>
</dbReference>
<feature type="domain" description="PTS EIIC type-1" evidence="14">
    <location>
        <begin position="4"/>
        <end position="371"/>
    </location>
</feature>
<evidence type="ECO:0000256" key="12">
    <source>
        <dbReference type="SAM" id="Phobius"/>
    </source>
</evidence>
<evidence type="ECO:0000256" key="8">
    <source>
        <dbReference type="ARBA" id="ARBA00022777"/>
    </source>
</evidence>
<dbReference type="InterPro" id="IPR003352">
    <property type="entry name" value="PTS_EIIC"/>
</dbReference>
<dbReference type="Pfam" id="PF00367">
    <property type="entry name" value="PTS_EIIB"/>
    <property type="match status" value="1"/>
</dbReference>
<evidence type="ECO:0000259" key="13">
    <source>
        <dbReference type="PROSITE" id="PS51098"/>
    </source>
</evidence>
<keyword evidence="6" id="KW-0598">Phosphotransferase system</keyword>
<evidence type="ECO:0000256" key="10">
    <source>
        <dbReference type="ARBA" id="ARBA00023136"/>
    </source>
</evidence>
<dbReference type="GO" id="GO:0009401">
    <property type="term" value="P:phosphoenolpyruvate-dependent sugar phosphotransferase system"/>
    <property type="evidence" value="ECO:0007669"/>
    <property type="project" value="UniProtKB-KW"/>
</dbReference>
<dbReference type="InterPro" id="IPR001996">
    <property type="entry name" value="PTS_IIB_1"/>
</dbReference>
<feature type="transmembrane region" description="Helical" evidence="12">
    <location>
        <begin position="235"/>
        <end position="255"/>
    </location>
</feature>
<dbReference type="RefSeq" id="WP_250857442.1">
    <property type="nucleotide sequence ID" value="NZ_JAGSOJ010000001.1"/>
</dbReference>
<comment type="caution">
    <text evidence="15">The sequence shown here is derived from an EMBL/GenBank/DDBJ whole genome shotgun (WGS) entry which is preliminary data.</text>
</comment>
<keyword evidence="9 12" id="KW-1133">Transmembrane helix</keyword>
<reference evidence="15" key="1">
    <citation type="journal article" date="2021" name="mSystems">
        <title>Bacteria and Archaea Synergistically Convert Glycine Betaine to Biogenic Methane in the Formosa Cold Seep of the South China Sea.</title>
        <authorList>
            <person name="Li L."/>
            <person name="Zhang W."/>
            <person name="Zhang S."/>
            <person name="Song L."/>
            <person name="Sun Q."/>
            <person name="Zhang H."/>
            <person name="Xiang H."/>
            <person name="Dong X."/>
        </authorList>
    </citation>
    <scope>NUCLEOTIDE SEQUENCE</scope>
    <source>
        <strain evidence="15">ZWT</strain>
    </source>
</reference>
<keyword evidence="2" id="KW-0813">Transport</keyword>
<name>A0A9J6NXF1_9CLOT</name>
<evidence type="ECO:0000256" key="7">
    <source>
        <dbReference type="ARBA" id="ARBA00022692"/>
    </source>
</evidence>
<dbReference type="PANTHER" id="PTHR30009:SF4">
    <property type="entry name" value="PTS SYSTEM N-ACETYLGLUCOSAMINE-SPECIFIC EIICBA COMPONENT"/>
    <property type="match status" value="1"/>
</dbReference>
<dbReference type="PROSITE" id="PS51103">
    <property type="entry name" value="PTS_EIIC_TYPE_1"/>
    <property type="match status" value="1"/>
</dbReference>
<feature type="domain" description="PTS EIIB type-1" evidence="13">
    <location>
        <begin position="387"/>
        <end position="465"/>
    </location>
</feature>
<keyword evidence="16" id="KW-1185">Reference proteome</keyword>
<dbReference type="InterPro" id="IPR013013">
    <property type="entry name" value="PTS_EIIC_1"/>
</dbReference>
<evidence type="ECO:0000313" key="15">
    <source>
        <dbReference type="EMBL" id="MCM1988577.1"/>
    </source>
</evidence>
<feature type="transmembrane region" description="Helical" evidence="12">
    <location>
        <begin position="339"/>
        <end position="359"/>
    </location>
</feature>
<dbReference type="InterPro" id="IPR050429">
    <property type="entry name" value="PTS_Glucose_EIICBA"/>
</dbReference>
<dbReference type="GO" id="GO:0015764">
    <property type="term" value="P:N-acetylglucosamine transport"/>
    <property type="evidence" value="ECO:0007669"/>
    <property type="project" value="TreeGrafter"/>
</dbReference>
<gene>
    <name evidence="15" type="ORF">KDK92_02410</name>
</gene>
<keyword evidence="5" id="KW-0808">Transferase</keyword>
<dbReference type="InterPro" id="IPR036878">
    <property type="entry name" value="Glu_permease_IIB"/>
</dbReference>
<keyword evidence="4" id="KW-0762">Sugar transport</keyword>
<dbReference type="Gene3D" id="3.30.1360.60">
    <property type="entry name" value="Glucose permease domain IIB"/>
    <property type="match status" value="1"/>
</dbReference>
<evidence type="ECO:0000256" key="2">
    <source>
        <dbReference type="ARBA" id="ARBA00022448"/>
    </source>
</evidence>
<accession>A0A9J6NXF1</accession>
<feature type="transmembrane region" description="Helical" evidence="12">
    <location>
        <begin position="262"/>
        <end position="279"/>
    </location>
</feature>
<feature type="transmembrane region" description="Helical" evidence="12">
    <location>
        <begin position="74"/>
        <end position="90"/>
    </location>
</feature>
<evidence type="ECO:0000259" key="14">
    <source>
        <dbReference type="PROSITE" id="PS51103"/>
    </source>
</evidence>
<dbReference type="GO" id="GO:0005886">
    <property type="term" value="C:plasma membrane"/>
    <property type="evidence" value="ECO:0007669"/>
    <property type="project" value="UniProtKB-SubCell"/>
</dbReference>
<evidence type="ECO:0000256" key="9">
    <source>
        <dbReference type="ARBA" id="ARBA00022989"/>
    </source>
</evidence>
<evidence type="ECO:0000256" key="5">
    <source>
        <dbReference type="ARBA" id="ARBA00022679"/>
    </source>
</evidence>
<keyword evidence="10 12" id="KW-0472">Membrane</keyword>
<keyword evidence="3" id="KW-1003">Cell membrane</keyword>
<dbReference type="AlphaFoldDB" id="A0A9J6NXF1"/>
<reference evidence="15" key="2">
    <citation type="submission" date="2021-04" db="EMBL/GenBank/DDBJ databases">
        <authorList>
            <person name="Dong X."/>
        </authorList>
    </citation>
    <scope>NUCLEOTIDE SEQUENCE</scope>
    <source>
        <strain evidence="15">ZWT</strain>
    </source>
</reference>
<dbReference type="SUPFAM" id="SSF55604">
    <property type="entry name" value="Glucose permease domain IIB"/>
    <property type="match status" value="1"/>
</dbReference>
<dbReference type="GO" id="GO:0016301">
    <property type="term" value="F:kinase activity"/>
    <property type="evidence" value="ECO:0007669"/>
    <property type="project" value="UniProtKB-KW"/>
</dbReference>
<evidence type="ECO:0000256" key="1">
    <source>
        <dbReference type="ARBA" id="ARBA00004651"/>
    </source>
</evidence>
<feature type="active site" description="Phosphocysteine intermediate; for EIIB activity" evidence="11">
    <location>
        <position position="409"/>
    </location>
</feature>
<feature type="transmembrane region" description="Helical" evidence="12">
    <location>
        <begin position="47"/>
        <end position="67"/>
    </location>
</feature>
<dbReference type="GO" id="GO:0090563">
    <property type="term" value="F:protein-phosphocysteine-sugar phosphotransferase activity"/>
    <property type="evidence" value="ECO:0007669"/>
    <property type="project" value="TreeGrafter"/>
</dbReference>
<dbReference type="Proteomes" id="UP001056429">
    <property type="component" value="Unassembled WGS sequence"/>
</dbReference>
<protein>
    <submittedName>
        <fullName evidence="15">PTS transporter subunit EIIC</fullName>
    </submittedName>
</protein>
<dbReference type="CDD" id="cd00212">
    <property type="entry name" value="PTS_IIB_glc"/>
    <property type="match status" value="1"/>
</dbReference>
<dbReference type="GO" id="GO:0008982">
    <property type="term" value="F:protein-N(PI)-phosphohistidine-sugar phosphotransferase activity"/>
    <property type="evidence" value="ECO:0007669"/>
    <property type="project" value="InterPro"/>
</dbReference>
<dbReference type="PANTHER" id="PTHR30009">
    <property type="entry name" value="CYTOCHROME C-TYPE SYNTHESIS PROTEIN AND PTS TRANSMEMBRANE COMPONENT"/>
    <property type="match status" value="1"/>
</dbReference>
<feature type="transmembrane region" description="Helical" evidence="12">
    <location>
        <begin position="96"/>
        <end position="115"/>
    </location>
</feature>
<organism evidence="15 16">
    <name type="scientific">Oceanirhabdus seepicola</name>
    <dbReference type="NCBI Taxonomy" id="2828781"/>
    <lineage>
        <taxon>Bacteria</taxon>
        <taxon>Bacillati</taxon>
        <taxon>Bacillota</taxon>
        <taxon>Clostridia</taxon>
        <taxon>Eubacteriales</taxon>
        <taxon>Clostridiaceae</taxon>
        <taxon>Oceanirhabdus</taxon>
    </lineage>
</organism>
<dbReference type="EMBL" id="JAGSOJ010000001">
    <property type="protein sequence ID" value="MCM1988577.1"/>
    <property type="molecule type" value="Genomic_DNA"/>
</dbReference>
<evidence type="ECO:0000313" key="16">
    <source>
        <dbReference type="Proteomes" id="UP001056429"/>
    </source>
</evidence>
<evidence type="ECO:0000256" key="11">
    <source>
        <dbReference type="PROSITE-ProRule" id="PRU00421"/>
    </source>
</evidence>
<keyword evidence="8" id="KW-0418">Kinase</keyword>
<sequence length="465" mass="49509">MGKKNLVGGLQRFGKALLVAIAVLPAMGLLLRLGADDILGWKWMFEAGNAAFANLPLLFAIGVAVGLADENNGVAGLAGALGYYVIVGVAKSFNDGINMGVIAGIIAGVLAAKMYNKFKGIKLPDVLGFFGGKRFVPIVTSVIALIIGVAAGFIWPWIQGGLNTLGNSIADAGAAGAGAFGVLNRLLLPFGLHHVMNTITWFEFGTFTNAAGELIKGDLWRFQALDPNAGTFMTGFFPIMMGGLPGAAVAMIAAAKKKKRKIVGGLLLGAAFTAFVTGITEPIEFLFLFLAPGLYIIHALLTGVSMAITTALGIKCGFMFSAGAIDYGINWNISTKPLLMIPLIVLFFLIYFFVFYFVIKKFDLPTPGRRDDEESEKLSNLKSTELADKAREILLAIGGKSNIVVVDACITRIRLTVKDSEKVQEGRLKEIGATGIMKLGENNLQIIVGTVADPLVTHMKEEMKK</sequence>